<keyword evidence="2" id="KW-0813">Transport</keyword>
<dbReference type="GO" id="GO:0005524">
    <property type="term" value="F:ATP binding"/>
    <property type="evidence" value="ECO:0007669"/>
    <property type="project" value="UniProtKB-KW"/>
</dbReference>
<dbReference type="InterPro" id="IPR003593">
    <property type="entry name" value="AAA+_ATPase"/>
</dbReference>
<dbReference type="GO" id="GO:0005304">
    <property type="term" value="F:L-valine transmembrane transporter activity"/>
    <property type="evidence" value="ECO:0007669"/>
    <property type="project" value="TreeGrafter"/>
</dbReference>
<reference evidence="8 9" key="1">
    <citation type="journal article" date="2015" name="Genome Announc.">
        <title>Complete Genome Sequence of Methylobacterium aquaticum Strain 22A, Isolated from Racomitrium japonicum Moss.</title>
        <authorList>
            <person name="Tani A."/>
            <person name="Ogura Y."/>
            <person name="Hayashi T."/>
            <person name="Kimbara K."/>
        </authorList>
    </citation>
    <scope>NUCLEOTIDE SEQUENCE [LARGE SCALE GENOMIC DNA]</scope>
    <source>
        <strain evidence="8 9">MA-22A</strain>
    </source>
</reference>
<dbReference type="Pfam" id="PF12399">
    <property type="entry name" value="BCA_ABC_TP_C"/>
    <property type="match status" value="1"/>
</dbReference>
<dbReference type="InterPro" id="IPR032823">
    <property type="entry name" value="BCA_ABC_TP_C"/>
</dbReference>
<feature type="compositionally biased region" description="Low complexity" evidence="6">
    <location>
        <begin position="433"/>
        <end position="447"/>
    </location>
</feature>
<dbReference type="KEGG" id="maqu:Maq22A_c09640"/>
<dbReference type="Pfam" id="PF00005">
    <property type="entry name" value="ABC_tran"/>
    <property type="match status" value="1"/>
</dbReference>
<feature type="domain" description="ABC transporter" evidence="7">
    <location>
        <begin position="455"/>
        <end position="712"/>
    </location>
</feature>
<dbReference type="PATRIC" id="fig|270351.10.peg.1851"/>
<feature type="region of interest" description="Disordered" evidence="6">
    <location>
        <begin position="246"/>
        <end position="287"/>
    </location>
</feature>
<dbReference type="InterPro" id="IPR027417">
    <property type="entry name" value="P-loop_NTPase"/>
</dbReference>
<evidence type="ECO:0000256" key="6">
    <source>
        <dbReference type="SAM" id="MobiDB-lite"/>
    </source>
</evidence>
<dbReference type="FunFam" id="3.40.50.300:FF:000421">
    <property type="entry name" value="Branched-chain amino acid ABC transporter ATP-binding protein"/>
    <property type="match status" value="1"/>
</dbReference>
<evidence type="ECO:0000256" key="1">
    <source>
        <dbReference type="ARBA" id="ARBA00005417"/>
    </source>
</evidence>
<dbReference type="PROSITE" id="PS50893">
    <property type="entry name" value="ABC_TRANSPORTER_2"/>
    <property type="match status" value="1"/>
</dbReference>
<dbReference type="SUPFAM" id="SSF52540">
    <property type="entry name" value="P-loop containing nucleoside triphosphate hydrolases"/>
    <property type="match status" value="1"/>
</dbReference>
<dbReference type="SMART" id="SM00382">
    <property type="entry name" value="AAA"/>
    <property type="match status" value="1"/>
</dbReference>
<dbReference type="STRING" id="270351.Maq22A_c09640"/>
<sequence>MRAHHRLPHRSEPDGGPRPRAALGPRRDPVRARLRGAARPTADRRQPRRPTGADPLADPGDGGGPRRAERFAEGLVLRAARLPRRDARLPAAGGARHRRPRGVALLDRPRHPDPHLRDAGLGPQHRGRARGPPRSRLRRVLRGGRVFLRPAVDGVRSVVLGLPAARRPVRGPVGHGAGLPGPAPARRLPRHRDARLRRDHPAGAHQLDRFFRGRRRHLVDPARHLLRGPVHGGRGRVRGQVRARLQPDAPGDLPLLPDPGAGADHQRRHPAAAPPADRPGLGGAARGRDRLPLARHQHHQHQAHGLRARRDVRRLRRLVLRRAPGLRQPGELQLPRERDHPGDRGARRHGLADRRRHRRGGDGRRSRAPAQPRLPQGGVRRRIRSERVPPAPVRPRHGGDDDLAPPRPDLGTRALDRPQGAQAHLGLPREGGPRLMSAPMSSSSLASPRMADPVLTVDHVTMRFGGLVAVNDLSFKVGRGDITALIGPNGAGKTTVFNCITGFYKPTEGMMTLRHRDGSEYLLEQLPGYAVNRTARVARTFQNIRLFTGMTVLENLLVAQHNPLMVSSGFTIGGLLGLPSYRRAEAAAVERAKDWLTRIHLMDRADDPAGALPYGDQRRLEIARAMCTDPVLLCLDEPAAGLNPRESLLLNDLLRAIRDDHDTSVLLIEHDMSVVMEISDHVVVLDYGTKIADGTPSEIQSDQSVIAAYLGVEDDEVEQVEAEVGV</sequence>
<evidence type="ECO:0000256" key="4">
    <source>
        <dbReference type="ARBA" id="ARBA00022840"/>
    </source>
</evidence>
<dbReference type="GO" id="GO:1903805">
    <property type="term" value="P:L-valine import across plasma membrane"/>
    <property type="evidence" value="ECO:0007669"/>
    <property type="project" value="TreeGrafter"/>
</dbReference>
<feature type="compositionally biased region" description="Low complexity" evidence="6">
    <location>
        <begin position="246"/>
        <end position="263"/>
    </location>
</feature>
<accession>A0A0C6FRA6</accession>
<dbReference type="GO" id="GO:1903806">
    <property type="term" value="P:L-isoleucine import across plasma membrane"/>
    <property type="evidence" value="ECO:0007669"/>
    <property type="project" value="TreeGrafter"/>
</dbReference>
<feature type="compositionally biased region" description="Basic and acidic residues" evidence="6">
    <location>
        <begin position="107"/>
        <end position="118"/>
    </location>
</feature>
<dbReference type="Proteomes" id="UP000061432">
    <property type="component" value="Chromosome"/>
</dbReference>
<dbReference type="GO" id="GO:0016887">
    <property type="term" value="F:ATP hydrolysis activity"/>
    <property type="evidence" value="ECO:0007669"/>
    <property type="project" value="InterPro"/>
</dbReference>
<organism evidence="8 9">
    <name type="scientific">Methylobacterium aquaticum</name>
    <dbReference type="NCBI Taxonomy" id="270351"/>
    <lineage>
        <taxon>Bacteria</taxon>
        <taxon>Pseudomonadati</taxon>
        <taxon>Pseudomonadota</taxon>
        <taxon>Alphaproteobacteria</taxon>
        <taxon>Hyphomicrobiales</taxon>
        <taxon>Methylobacteriaceae</taxon>
        <taxon>Methylobacterium</taxon>
    </lineage>
</organism>
<dbReference type="GO" id="GO:0042941">
    <property type="term" value="P:D-alanine transmembrane transport"/>
    <property type="evidence" value="ECO:0007669"/>
    <property type="project" value="TreeGrafter"/>
</dbReference>
<dbReference type="PANTHER" id="PTHR45772">
    <property type="entry name" value="CONSERVED COMPONENT OF ABC TRANSPORTER FOR NATURAL AMINO ACIDS-RELATED"/>
    <property type="match status" value="1"/>
</dbReference>
<dbReference type="EMBL" id="AP014704">
    <property type="protein sequence ID" value="BAQ45220.1"/>
    <property type="molecule type" value="Genomic_DNA"/>
</dbReference>
<gene>
    <name evidence="8" type="primary">livG</name>
    <name evidence="8" type="ORF">Maq22A_c09640</name>
</gene>
<dbReference type="InterPro" id="IPR003439">
    <property type="entry name" value="ABC_transporter-like_ATP-bd"/>
</dbReference>
<comment type="similarity">
    <text evidence="1">Belongs to the ABC transporter superfamily.</text>
</comment>
<keyword evidence="5" id="KW-0029">Amino-acid transport</keyword>
<reference evidence="9" key="2">
    <citation type="submission" date="2015-01" db="EMBL/GenBank/DDBJ databases">
        <title>Complete genome sequence of Methylobacterium aquaticum strain 22A.</title>
        <authorList>
            <person name="Tani A."/>
            <person name="Ogura Y."/>
            <person name="Hayashi T."/>
        </authorList>
    </citation>
    <scope>NUCLEOTIDE SEQUENCE [LARGE SCALE GENOMIC DNA]</scope>
    <source>
        <strain evidence="9">MA-22A</strain>
    </source>
</reference>
<protein>
    <submittedName>
        <fullName evidence="8">Branched-chain amino acid ABC transporter ATP-binding protein</fullName>
    </submittedName>
</protein>
<dbReference type="AlphaFoldDB" id="A0A0C6FRA6"/>
<dbReference type="CDD" id="cd03219">
    <property type="entry name" value="ABC_Mj1267_LivG_branched"/>
    <property type="match status" value="1"/>
</dbReference>
<feature type="compositionally biased region" description="Basic and acidic residues" evidence="6">
    <location>
        <begin position="334"/>
        <end position="353"/>
    </location>
</feature>
<evidence type="ECO:0000313" key="9">
    <source>
        <dbReference type="Proteomes" id="UP000061432"/>
    </source>
</evidence>
<dbReference type="InterPro" id="IPR051120">
    <property type="entry name" value="ABC_AA/LPS_Transport"/>
</dbReference>
<keyword evidence="4 8" id="KW-0067">ATP-binding</keyword>
<evidence type="ECO:0000256" key="5">
    <source>
        <dbReference type="ARBA" id="ARBA00022970"/>
    </source>
</evidence>
<evidence type="ECO:0000256" key="2">
    <source>
        <dbReference type="ARBA" id="ARBA00022448"/>
    </source>
</evidence>
<evidence type="ECO:0000259" key="7">
    <source>
        <dbReference type="PROSITE" id="PS50893"/>
    </source>
</evidence>
<feature type="region of interest" description="Disordered" evidence="6">
    <location>
        <begin position="87"/>
        <end position="133"/>
    </location>
</feature>
<feature type="region of interest" description="Disordered" evidence="6">
    <location>
        <begin position="320"/>
        <end position="447"/>
    </location>
</feature>
<dbReference type="GO" id="GO:0015188">
    <property type="term" value="F:L-isoleucine transmembrane transporter activity"/>
    <property type="evidence" value="ECO:0007669"/>
    <property type="project" value="TreeGrafter"/>
</dbReference>
<dbReference type="GO" id="GO:0015808">
    <property type="term" value="P:L-alanine transport"/>
    <property type="evidence" value="ECO:0007669"/>
    <property type="project" value="TreeGrafter"/>
</dbReference>
<dbReference type="GO" id="GO:0005886">
    <property type="term" value="C:plasma membrane"/>
    <property type="evidence" value="ECO:0007669"/>
    <property type="project" value="TreeGrafter"/>
</dbReference>
<dbReference type="Gene3D" id="3.40.50.300">
    <property type="entry name" value="P-loop containing nucleotide triphosphate hydrolases"/>
    <property type="match status" value="1"/>
</dbReference>
<feature type="region of interest" description="Disordered" evidence="6">
    <location>
        <begin position="1"/>
        <end position="67"/>
    </location>
</feature>
<name>A0A0C6FRA6_9HYPH</name>
<proteinExistence type="inferred from homology"/>
<keyword evidence="3" id="KW-0547">Nucleotide-binding</keyword>
<evidence type="ECO:0000313" key="8">
    <source>
        <dbReference type="EMBL" id="BAQ45220.1"/>
    </source>
</evidence>
<dbReference type="GO" id="GO:0015192">
    <property type="term" value="F:L-phenylalanine transmembrane transporter activity"/>
    <property type="evidence" value="ECO:0007669"/>
    <property type="project" value="TreeGrafter"/>
</dbReference>
<dbReference type="PANTHER" id="PTHR45772:SF11">
    <property type="entry name" value="HIGH-AFFINITY BRANCHED-CHAIN AMINO ACID TRANSPORT ATP-BINDING PROTEIN LIVG"/>
    <property type="match status" value="1"/>
</dbReference>
<evidence type="ECO:0000256" key="3">
    <source>
        <dbReference type="ARBA" id="ARBA00022741"/>
    </source>
</evidence>